<accession>A0A1Z5JRR1</accession>
<dbReference type="InterPro" id="IPR036388">
    <property type="entry name" value="WH-like_DNA-bd_sf"/>
</dbReference>
<evidence type="ECO:0000313" key="4">
    <source>
        <dbReference type="EMBL" id="GAX16715.1"/>
    </source>
</evidence>
<sequence length="471" mass="53096">MSDLTVYAEKLIATVARAFYDDDVVCLVDVLIRDKYLRDDDMAPRLQIPVKDLRKTLQFLEEEHLVGSETVDDLNQGGSQSSKFYYLDYCRAVHSIRLRLHLLKKKLQEDELKARSSSFYLCPGYKVKRCNGQYTEEEAQQVVDAQTGLFLCHECFRLYENDPGAPSMDTYTLKLVDNRTALREAVDNLRRLNVQLSAKFIGNTQLRSGIYDLLQKVRGSGKSPITSNLPSENFALGIGSKRLAGTGRTAGIKAKKLEQQGVATSAAQAKNYLVGSGGSKQSGDEDLMFLKNAMGHEIQFTVERGGGIRAQLLATKKQRTRKLLDAAASRVGVSLPLYMVLQETSRTRKRKEEEAEKDGASKKKQKVAIQTLEFLRDNIGRYEEDLAHEELREAEREEESEDMFAVEVVGEELVLCDETAELKQLEDEERLIAFQEQYKMEVARQEDLLKSIGTGSCIDEELSIAWEEGGF</sequence>
<dbReference type="InterPro" id="IPR024550">
    <property type="entry name" value="TFIIEa/SarR/Rpc3_HTH_dom"/>
</dbReference>
<dbReference type="OrthoDB" id="41225at2759"/>
<protein>
    <recommendedName>
        <fullName evidence="3">HTH TFE/IIEalpha-type domain-containing protein</fullName>
    </recommendedName>
</protein>
<evidence type="ECO:0000313" key="5">
    <source>
        <dbReference type="Proteomes" id="UP000198406"/>
    </source>
</evidence>
<dbReference type="GO" id="GO:0005673">
    <property type="term" value="C:transcription factor TFIIE complex"/>
    <property type="evidence" value="ECO:0007669"/>
    <property type="project" value="TreeGrafter"/>
</dbReference>
<dbReference type="InterPro" id="IPR002853">
    <property type="entry name" value="TFIIE_asu"/>
</dbReference>
<dbReference type="InParanoid" id="A0A1Z5JRR1"/>
<dbReference type="GO" id="GO:0006367">
    <property type="term" value="P:transcription initiation at RNA polymerase II promoter"/>
    <property type="evidence" value="ECO:0007669"/>
    <property type="project" value="InterPro"/>
</dbReference>
<dbReference type="InterPro" id="IPR036390">
    <property type="entry name" value="WH_DNA-bd_sf"/>
</dbReference>
<keyword evidence="2" id="KW-0804">Transcription</keyword>
<dbReference type="PANTHER" id="PTHR13097">
    <property type="entry name" value="TRANSCRIPTION INITIATION FACTOR IIE, ALPHA SUBUNIT"/>
    <property type="match status" value="1"/>
</dbReference>
<reference evidence="4 5" key="1">
    <citation type="journal article" date="2015" name="Plant Cell">
        <title>Oil accumulation by the oleaginous diatom Fistulifera solaris as revealed by the genome and transcriptome.</title>
        <authorList>
            <person name="Tanaka T."/>
            <person name="Maeda Y."/>
            <person name="Veluchamy A."/>
            <person name="Tanaka M."/>
            <person name="Abida H."/>
            <person name="Marechal E."/>
            <person name="Bowler C."/>
            <person name="Muto M."/>
            <person name="Sunaga Y."/>
            <person name="Tanaka M."/>
            <person name="Yoshino T."/>
            <person name="Taniguchi T."/>
            <person name="Fukuda Y."/>
            <person name="Nemoto M."/>
            <person name="Matsumoto M."/>
            <person name="Wong P.S."/>
            <person name="Aburatani S."/>
            <person name="Fujibuchi W."/>
        </authorList>
    </citation>
    <scope>NUCLEOTIDE SEQUENCE [LARGE SCALE GENOMIC DNA]</scope>
    <source>
        <strain evidence="4 5">JPCC DA0580</strain>
    </source>
</reference>
<keyword evidence="1" id="KW-0805">Transcription regulation</keyword>
<name>A0A1Z5JRR1_FISSO</name>
<dbReference type="SMART" id="SM00531">
    <property type="entry name" value="TFIIE"/>
    <property type="match status" value="1"/>
</dbReference>
<gene>
    <name evidence="4" type="ORF">FisN_21Hh156</name>
</gene>
<feature type="domain" description="HTH TFE/IIEalpha-type" evidence="3">
    <location>
        <begin position="8"/>
        <end position="97"/>
    </location>
</feature>
<dbReference type="Gene3D" id="1.10.10.10">
    <property type="entry name" value="Winged helix-like DNA-binding domain superfamily/Winged helix DNA-binding domain"/>
    <property type="match status" value="1"/>
</dbReference>
<dbReference type="Proteomes" id="UP000198406">
    <property type="component" value="Unassembled WGS sequence"/>
</dbReference>
<proteinExistence type="predicted"/>
<dbReference type="Pfam" id="PF02002">
    <property type="entry name" value="TFIIE_alpha"/>
    <property type="match status" value="1"/>
</dbReference>
<dbReference type="InterPro" id="IPR017919">
    <property type="entry name" value="TFIIE/TFIIEa_HTH"/>
</dbReference>
<dbReference type="SUPFAM" id="SSF57783">
    <property type="entry name" value="Zinc beta-ribbon"/>
    <property type="match status" value="1"/>
</dbReference>
<evidence type="ECO:0000256" key="2">
    <source>
        <dbReference type="ARBA" id="ARBA00023163"/>
    </source>
</evidence>
<comment type="caution">
    <text evidence="4">The sequence shown here is derived from an EMBL/GenBank/DDBJ whole genome shotgun (WGS) entry which is preliminary data.</text>
</comment>
<keyword evidence="5" id="KW-1185">Reference proteome</keyword>
<evidence type="ECO:0000256" key="1">
    <source>
        <dbReference type="ARBA" id="ARBA00023015"/>
    </source>
</evidence>
<dbReference type="AlphaFoldDB" id="A0A1Z5JRR1"/>
<dbReference type="EMBL" id="BDSP01000109">
    <property type="protein sequence ID" value="GAX16715.1"/>
    <property type="molecule type" value="Genomic_DNA"/>
</dbReference>
<dbReference type="PROSITE" id="PS51344">
    <property type="entry name" value="HTH_TFE_IIE"/>
    <property type="match status" value="1"/>
</dbReference>
<evidence type="ECO:0000259" key="3">
    <source>
        <dbReference type="PROSITE" id="PS51344"/>
    </source>
</evidence>
<organism evidence="4 5">
    <name type="scientific">Fistulifera solaris</name>
    <name type="common">Oleaginous diatom</name>
    <dbReference type="NCBI Taxonomy" id="1519565"/>
    <lineage>
        <taxon>Eukaryota</taxon>
        <taxon>Sar</taxon>
        <taxon>Stramenopiles</taxon>
        <taxon>Ochrophyta</taxon>
        <taxon>Bacillariophyta</taxon>
        <taxon>Bacillariophyceae</taxon>
        <taxon>Bacillariophycidae</taxon>
        <taxon>Naviculales</taxon>
        <taxon>Naviculaceae</taxon>
        <taxon>Fistulifera</taxon>
    </lineage>
</organism>
<dbReference type="PANTHER" id="PTHR13097:SF7">
    <property type="entry name" value="GENERAL TRANSCRIPTION FACTOR IIE SUBUNIT 1"/>
    <property type="match status" value="1"/>
</dbReference>
<dbReference type="InterPro" id="IPR039997">
    <property type="entry name" value="TFE"/>
</dbReference>
<dbReference type="SUPFAM" id="SSF46785">
    <property type="entry name" value="Winged helix' DNA-binding domain"/>
    <property type="match status" value="1"/>
</dbReference>